<feature type="binding site" evidence="12">
    <location>
        <position position="58"/>
    </location>
    <ligand>
        <name>substrate</name>
    </ligand>
</feature>
<feature type="binding site" evidence="12">
    <location>
        <position position="79"/>
    </location>
    <ligand>
        <name>substrate</name>
    </ligand>
</feature>
<feature type="region of interest" description="LID domain" evidence="12">
    <location>
        <begin position="112"/>
        <end position="126"/>
    </location>
</feature>
<dbReference type="SUPFAM" id="SSF52540">
    <property type="entry name" value="P-loop containing nucleoside triphosphate hydrolases"/>
    <property type="match status" value="1"/>
</dbReference>
<dbReference type="Proteomes" id="UP000292187">
    <property type="component" value="Unassembled WGS sequence"/>
</dbReference>
<protein>
    <recommendedName>
        <fullName evidence="12">Shikimate kinase 2</fullName>
        <shortName evidence="12">SK 2</shortName>
        <ecNumber evidence="12">2.7.1.71</ecNumber>
    </recommendedName>
</protein>
<dbReference type="InterPro" id="IPR027544">
    <property type="entry name" value="Shikimate_kinase_2"/>
</dbReference>
<evidence type="ECO:0000256" key="12">
    <source>
        <dbReference type="HAMAP-Rule" id="MF_01269"/>
    </source>
</evidence>
<accession>A0A2T3RXD6</accession>
<dbReference type="Proteomes" id="UP000240382">
    <property type="component" value="Unassembled WGS sequence"/>
</dbReference>
<reference evidence="13 15" key="1">
    <citation type="submission" date="2018-03" db="EMBL/GenBank/DDBJ databases">
        <title>Whole Genome Sequencing of Escherichia coli isolates from wildlife.</title>
        <authorList>
            <person name="Whitehouse C.A."/>
            <person name="Lacher D.W."/>
            <person name="Mammel M.K."/>
            <person name="Barnaba T."/>
            <person name="Lorch J.M."/>
        </authorList>
    </citation>
    <scope>NUCLEOTIDE SEQUENCE [LARGE SCALE GENOMIC DNA]</scope>
    <source>
        <strain evidence="13 15">20507-2</strain>
    </source>
</reference>
<feature type="binding site" evidence="12">
    <location>
        <position position="16"/>
    </location>
    <ligand>
        <name>Mg(2+)</name>
        <dbReference type="ChEBI" id="CHEBI:18420"/>
    </ligand>
</feature>
<dbReference type="HAMAP" id="MF_01269">
    <property type="entry name" value="Shikimate_kinase_2"/>
    <property type="match status" value="1"/>
</dbReference>
<dbReference type="GO" id="GO:0000287">
    <property type="term" value="F:magnesium ion binding"/>
    <property type="evidence" value="ECO:0007669"/>
    <property type="project" value="UniProtKB-UniRule"/>
</dbReference>
<dbReference type="EMBL" id="SIZV01000004">
    <property type="protein sequence ID" value="TBR55401.1"/>
    <property type="molecule type" value="Genomic_DNA"/>
</dbReference>
<dbReference type="GO" id="GO:0008652">
    <property type="term" value="P:amino acid biosynthetic process"/>
    <property type="evidence" value="ECO:0007669"/>
    <property type="project" value="UniProtKB-KW"/>
</dbReference>
<dbReference type="InterPro" id="IPR031322">
    <property type="entry name" value="Shikimate/glucono_kinase"/>
</dbReference>
<comment type="catalytic activity">
    <reaction evidence="11 12">
        <text>shikimate + ATP = 3-phosphoshikimate + ADP + H(+)</text>
        <dbReference type="Rhea" id="RHEA:13121"/>
        <dbReference type="ChEBI" id="CHEBI:15378"/>
        <dbReference type="ChEBI" id="CHEBI:30616"/>
        <dbReference type="ChEBI" id="CHEBI:36208"/>
        <dbReference type="ChEBI" id="CHEBI:145989"/>
        <dbReference type="ChEBI" id="CHEBI:456216"/>
        <dbReference type="EC" id="2.7.1.71"/>
    </reaction>
</comment>
<dbReference type="PANTHER" id="PTHR21087">
    <property type="entry name" value="SHIKIMATE KINASE"/>
    <property type="match status" value="1"/>
</dbReference>
<comment type="cofactor">
    <cofactor evidence="12">
        <name>Mg(2+)</name>
        <dbReference type="ChEBI" id="CHEBI:18420"/>
    </cofactor>
    <text evidence="12">Binds 1 Mg(2+) ion per subunit.</text>
</comment>
<reference evidence="14 16" key="2">
    <citation type="submission" date="2019-02" db="EMBL/GenBank/DDBJ databases">
        <title>Draft genome sequence of Escherichia albertii strain Mex-12/320a, isolated from an infant with diarrhea, harboring virulence genes associated with diarrheagenic strains of enteropathogenic E. coli.</title>
        <authorList>
            <person name="Maldonado-Puga S."/>
            <person name="Meza-Segura M."/>
            <person name="Zaidi M.B."/>
            <person name="Estrada-Garcia T."/>
        </authorList>
    </citation>
    <scope>NUCLEOTIDE SEQUENCE [LARGE SCALE GENOMIC DNA]</scope>
    <source>
        <strain evidence="14 16">Mex-12/320a</strain>
    </source>
</reference>
<keyword evidence="5 12" id="KW-0479">Metal-binding</keyword>
<evidence type="ECO:0000256" key="6">
    <source>
        <dbReference type="ARBA" id="ARBA00022741"/>
    </source>
</evidence>
<evidence type="ECO:0000313" key="13">
    <source>
        <dbReference type="EMBL" id="PSY45646.1"/>
    </source>
</evidence>
<keyword evidence="7 12" id="KW-0418">Kinase</keyword>
<dbReference type="PANTHER" id="PTHR21087:SF21">
    <property type="entry name" value="SHIKIMATE KINASE 2"/>
    <property type="match status" value="1"/>
</dbReference>
<dbReference type="InterPro" id="IPR023000">
    <property type="entry name" value="Shikimate_kinase_CS"/>
</dbReference>
<comment type="caution">
    <text evidence="14">The sequence shown here is derived from an EMBL/GenBank/DDBJ whole genome shotgun (WGS) entry which is preliminary data.</text>
</comment>
<evidence type="ECO:0000256" key="5">
    <source>
        <dbReference type="ARBA" id="ARBA00022723"/>
    </source>
</evidence>
<sequence length="203" mass="22446">MTQPLFLIGPRGCGKTTVGMALADSLNCRFVDTDQWLQSQLNMTVAEIVEKEEWAGFRARETAALEAVTAPSSVIATGGGIILTEFNRHYMRNNGIVVYLCAPVSVLVNRLQAAPEEDLRPTLTGKPLSEEVEEVLEERDALYREVAHIIIDATNEPDQVVSEIRCALTQTLTEHQLRAAHPNPDSFICEHSTSLDAKKTEKE</sequence>
<dbReference type="PRINTS" id="PR01100">
    <property type="entry name" value="SHIKIMTKNASE"/>
</dbReference>
<comment type="caution">
    <text evidence="12">Lacks conserved residue(s) required for the propagation of feature annotation.</text>
</comment>
<evidence type="ECO:0000256" key="10">
    <source>
        <dbReference type="ARBA" id="ARBA00023141"/>
    </source>
</evidence>
<evidence type="ECO:0000256" key="3">
    <source>
        <dbReference type="ARBA" id="ARBA00022605"/>
    </source>
</evidence>
<evidence type="ECO:0000256" key="4">
    <source>
        <dbReference type="ARBA" id="ARBA00022679"/>
    </source>
</evidence>
<evidence type="ECO:0000313" key="14">
    <source>
        <dbReference type="EMBL" id="TBR55401.1"/>
    </source>
</evidence>
<dbReference type="GO" id="GO:0009073">
    <property type="term" value="P:aromatic amino acid family biosynthetic process"/>
    <property type="evidence" value="ECO:0007669"/>
    <property type="project" value="UniProtKB-KW"/>
</dbReference>
<dbReference type="UniPathway" id="UPA00053">
    <property type="reaction ID" value="UER00088"/>
</dbReference>
<evidence type="ECO:0000256" key="1">
    <source>
        <dbReference type="ARBA" id="ARBA00004842"/>
    </source>
</evidence>
<feature type="binding site" evidence="12">
    <location>
        <position position="120"/>
    </location>
    <ligand>
        <name>ATP</name>
        <dbReference type="ChEBI" id="CHEBI:30616"/>
    </ligand>
</feature>
<evidence type="ECO:0000256" key="7">
    <source>
        <dbReference type="ARBA" id="ARBA00022777"/>
    </source>
</evidence>
<keyword evidence="3 12" id="KW-0028">Amino-acid biosynthesis</keyword>
<organism evidence="14 16">
    <name type="scientific">Escherichia albertii</name>
    <dbReference type="NCBI Taxonomy" id="208962"/>
    <lineage>
        <taxon>Bacteria</taxon>
        <taxon>Pseudomonadati</taxon>
        <taxon>Pseudomonadota</taxon>
        <taxon>Gammaproteobacteria</taxon>
        <taxon>Enterobacterales</taxon>
        <taxon>Enterobacteriaceae</taxon>
        <taxon>Escherichia</taxon>
    </lineage>
</organism>
<comment type="subunit">
    <text evidence="12">Monomer.</text>
</comment>
<dbReference type="GO" id="GO:0004765">
    <property type="term" value="F:shikimate kinase activity"/>
    <property type="evidence" value="ECO:0007669"/>
    <property type="project" value="UniProtKB-UniRule"/>
</dbReference>
<evidence type="ECO:0000256" key="11">
    <source>
        <dbReference type="ARBA" id="ARBA00048567"/>
    </source>
</evidence>
<name>A0A2T3RXD6_ESCAL</name>
<dbReference type="NCBIfam" id="NF002988">
    <property type="entry name" value="PRK03731.1"/>
    <property type="match status" value="1"/>
</dbReference>
<dbReference type="HAMAP" id="MF_00109">
    <property type="entry name" value="Shikimate_kinase"/>
    <property type="match status" value="1"/>
</dbReference>
<comment type="pathway">
    <text evidence="1 12">Metabolic intermediate biosynthesis; chorismate biosynthesis; chorismate from D-erythrose 4-phosphate and phosphoenolpyruvate: step 5/7.</text>
</comment>
<keyword evidence="2 12" id="KW-0963">Cytoplasm</keyword>
<keyword evidence="8 12" id="KW-0067">ATP-binding</keyword>
<comment type="domain">
    <text evidence="12">The LID domain closes over the active site upon ATP binding.</text>
</comment>
<feature type="binding site" evidence="12">
    <location>
        <position position="34"/>
    </location>
    <ligand>
        <name>substrate</name>
    </ligand>
</feature>
<dbReference type="Gene3D" id="3.40.50.300">
    <property type="entry name" value="P-loop containing nucleotide triphosphate hydrolases"/>
    <property type="match status" value="1"/>
</dbReference>
<evidence type="ECO:0000256" key="2">
    <source>
        <dbReference type="ARBA" id="ARBA00022490"/>
    </source>
</evidence>
<keyword evidence="15" id="KW-1185">Reference proteome</keyword>
<dbReference type="PROSITE" id="PS01128">
    <property type="entry name" value="SHIKIMATE_KINASE"/>
    <property type="match status" value="1"/>
</dbReference>
<dbReference type="GO" id="GO:0005524">
    <property type="term" value="F:ATP binding"/>
    <property type="evidence" value="ECO:0007669"/>
    <property type="project" value="UniProtKB-UniRule"/>
</dbReference>
<evidence type="ECO:0000313" key="15">
    <source>
        <dbReference type="Proteomes" id="UP000240382"/>
    </source>
</evidence>
<proteinExistence type="inferred from homology"/>
<gene>
    <name evidence="12 14" type="primary">aroL</name>
    <name evidence="13" type="ORF">C7B09_02200</name>
    <name evidence="14" type="ORF">EYS06_04640</name>
</gene>
<keyword evidence="4 12" id="KW-0808">Transferase</keyword>
<feature type="binding site" evidence="12">
    <location>
        <position position="139"/>
    </location>
    <ligand>
        <name>substrate</name>
    </ligand>
</feature>
<dbReference type="AlphaFoldDB" id="A0A2T3RXD6"/>
<dbReference type="InterPro" id="IPR027417">
    <property type="entry name" value="P-loop_NTPase"/>
</dbReference>
<dbReference type="InterPro" id="IPR000623">
    <property type="entry name" value="Shikimate_kinase/TSH1"/>
</dbReference>
<keyword evidence="6 12" id="KW-0547">Nucleotide-binding</keyword>
<feature type="binding site" evidence="12">
    <location>
        <position position="32"/>
    </location>
    <ligand>
        <name>Mg(2+)</name>
        <dbReference type="ChEBI" id="CHEBI:18420"/>
    </ligand>
</feature>
<keyword evidence="9 12" id="KW-0460">Magnesium</keyword>
<comment type="similarity">
    <text evidence="12">Belongs to the shikimate kinase family. AroL subfamily.</text>
</comment>
<dbReference type="EC" id="2.7.1.71" evidence="12"/>
<comment type="function">
    <text evidence="12">Catalyzes the specific phosphorylation of the 3-hydroxyl group of shikimic acid using ATP as a cosubstrate.</text>
</comment>
<feature type="binding site" evidence="12">
    <location>
        <begin position="12"/>
        <end position="17"/>
    </location>
    <ligand>
        <name>ATP</name>
        <dbReference type="ChEBI" id="CHEBI:30616"/>
    </ligand>
</feature>
<evidence type="ECO:0000256" key="9">
    <source>
        <dbReference type="ARBA" id="ARBA00022842"/>
    </source>
</evidence>
<dbReference type="Pfam" id="PF01202">
    <property type="entry name" value="SKI"/>
    <property type="match status" value="1"/>
</dbReference>
<dbReference type="GO" id="GO:0005829">
    <property type="term" value="C:cytosol"/>
    <property type="evidence" value="ECO:0007669"/>
    <property type="project" value="TreeGrafter"/>
</dbReference>
<evidence type="ECO:0000256" key="8">
    <source>
        <dbReference type="ARBA" id="ARBA00022840"/>
    </source>
</evidence>
<dbReference type="GO" id="GO:0009423">
    <property type="term" value="P:chorismate biosynthetic process"/>
    <property type="evidence" value="ECO:0007669"/>
    <property type="project" value="UniProtKB-UniRule"/>
</dbReference>
<dbReference type="EMBL" id="PYQT01000001">
    <property type="protein sequence ID" value="PSY45646.1"/>
    <property type="molecule type" value="Genomic_DNA"/>
</dbReference>
<keyword evidence="10 12" id="KW-0057">Aromatic amino acid biosynthesis</keyword>
<evidence type="ECO:0000313" key="16">
    <source>
        <dbReference type="Proteomes" id="UP000292187"/>
    </source>
</evidence>
<dbReference type="FunFam" id="3.40.50.300:FF:000408">
    <property type="entry name" value="Shikimate kinase 2"/>
    <property type="match status" value="1"/>
</dbReference>
<comment type="subcellular location">
    <subcellularLocation>
        <location evidence="12">Cytoplasm</location>
    </subcellularLocation>
</comment>
<dbReference type="CDD" id="cd00464">
    <property type="entry name" value="SK"/>
    <property type="match status" value="1"/>
</dbReference>